<comment type="caution">
    <text evidence="2">The sequence shown here is derived from an EMBL/GenBank/DDBJ whole genome shotgun (WGS) entry which is preliminary data.</text>
</comment>
<dbReference type="SUPFAM" id="SSF52266">
    <property type="entry name" value="SGNH hydrolase"/>
    <property type="match status" value="1"/>
</dbReference>
<proteinExistence type="predicted"/>
<reference evidence="2 3" key="1">
    <citation type="submission" date="2020-04" db="EMBL/GenBank/DDBJ databases">
        <title>Chryseobacterium sp. RP-3-3 sp. nov., isolated from Jeju soil.</title>
        <authorList>
            <person name="Dahal R.H."/>
        </authorList>
    </citation>
    <scope>NUCLEOTIDE SEQUENCE [LARGE SCALE GENOMIC DNA]</scope>
    <source>
        <strain evidence="2 3">RP-3-3</strain>
    </source>
</reference>
<dbReference type="AlphaFoldDB" id="A0A7Y0AMJ7"/>
<name>A0A7Y0AMJ7_9FLAO</name>
<protein>
    <submittedName>
        <fullName evidence="2">SGNH/GDSL hydrolase family protein</fullName>
    </submittedName>
</protein>
<gene>
    <name evidence="2" type="ORF">HHL23_09445</name>
</gene>
<evidence type="ECO:0000313" key="3">
    <source>
        <dbReference type="Proteomes" id="UP000544054"/>
    </source>
</evidence>
<dbReference type="InterPro" id="IPR036514">
    <property type="entry name" value="SGNH_hydro_sf"/>
</dbReference>
<keyword evidence="3" id="KW-1185">Reference proteome</keyword>
<feature type="region of interest" description="Disordered" evidence="1">
    <location>
        <begin position="64"/>
        <end position="98"/>
    </location>
</feature>
<evidence type="ECO:0000256" key="1">
    <source>
        <dbReference type="SAM" id="MobiDB-lite"/>
    </source>
</evidence>
<dbReference type="RefSeq" id="WP_169234563.1">
    <property type="nucleotide sequence ID" value="NZ_JABBGI010000010.1"/>
</dbReference>
<evidence type="ECO:0000313" key="2">
    <source>
        <dbReference type="EMBL" id="NML70024.1"/>
    </source>
</evidence>
<dbReference type="EMBL" id="JABBGI010000010">
    <property type="protein sequence ID" value="NML70024.1"/>
    <property type="molecule type" value="Genomic_DNA"/>
</dbReference>
<dbReference type="GO" id="GO:0016788">
    <property type="term" value="F:hydrolase activity, acting on ester bonds"/>
    <property type="evidence" value="ECO:0007669"/>
    <property type="project" value="UniProtKB-ARBA"/>
</dbReference>
<keyword evidence="2" id="KW-0378">Hydrolase</keyword>
<dbReference type="CDD" id="cd00229">
    <property type="entry name" value="SGNH_hydrolase"/>
    <property type="match status" value="1"/>
</dbReference>
<sequence length="560" mass="60927">MGVINGNNNQVTVIVNDMVPPENIATIDKGTVIGNTYDKIRIDDKMDEVDQKLLDIQNLVESDFKGTVSPSTPAPTEDGSYKPEISSEDDKPTDPNSTVDWGTIYPNLGNLRAKSGYLTMFYKKGTAWSRSESKIPTETELFELAQGGTLPSQNLFNIVDPTIQNDTAIYDTTWVITTGLTGFKMSGWIPVSPNTQYTWLKYGLGGKNMQFTDASKVKVGGVKVGTTGNPNVRFSFTTPSNCYGIYYTCKSSSEGSIPPNMMLVQGTGLQSDGITELNFVPFGDVTYEGNEIIAVTGKVLVADRLSAGAQLDGKDIATIESVNQVLKNKKVAWYGTSIPAGYPNDGNKDVYSYANRAVINLGGTIQNYCVPNGTIRAKKANGSSMSGGRDALAFTNTSAVVNYQASMLNLIGTANEPNLWVFDFGVNDLQEDVSDFTTLPTTNSIDVNTFYGAYNFVLQKLFQSKPTARVLILSHFSNDSNTTTGYYKPVNDVVKVIADKWDIERLYVHEKSQFVNNGLVSVFGAGKQIPDGIHPGSDTTLGAVKILEKIVTEKMKSVYI</sequence>
<dbReference type="Proteomes" id="UP000544054">
    <property type="component" value="Unassembled WGS sequence"/>
</dbReference>
<dbReference type="Gene3D" id="3.40.50.1110">
    <property type="entry name" value="SGNH hydrolase"/>
    <property type="match status" value="1"/>
</dbReference>
<accession>A0A7Y0AMJ7</accession>
<organism evidence="2 3">
    <name type="scientific">Chryseobacterium antibioticum</name>
    <dbReference type="NCBI Taxonomy" id="2728847"/>
    <lineage>
        <taxon>Bacteria</taxon>
        <taxon>Pseudomonadati</taxon>
        <taxon>Bacteroidota</taxon>
        <taxon>Flavobacteriia</taxon>
        <taxon>Flavobacteriales</taxon>
        <taxon>Weeksellaceae</taxon>
        <taxon>Chryseobacterium group</taxon>
        <taxon>Chryseobacterium</taxon>
    </lineage>
</organism>